<evidence type="ECO:0000313" key="2">
    <source>
        <dbReference type="Proteomes" id="UP000824031"/>
    </source>
</evidence>
<gene>
    <name evidence="1" type="ORF">H9810_09525</name>
</gene>
<accession>A0A9D2F4J5</accession>
<organism evidence="1 2">
    <name type="scientific">Candidatus Gemmiger excrementavium</name>
    <dbReference type="NCBI Taxonomy" id="2838608"/>
    <lineage>
        <taxon>Bacteria</taxon>
        <taxon>Bacillati</taxon>
        <taxon>Bacillota</taxon>
        <taxon>Clostridia</taxon>
        <taxon>Eubacteriales</taxon>
        <taxon>Gemmiger</taxon>
    </lineage>
</organism>
<protein>
    <submittedName>
        <fullName evidence="1">Uncharacterized protein</fullName>
    </submittedName>
</protein>
<evidence type="ECO:0000313" key="1">
    <source>
        <dbReference type="EMBL" id="HIZ48947.1"/>
    </source>
</evidence>
<comment type="caution">
    <text evidence="1">The sequence shown here is derived from an EMBL/GenBank/DDBJ whole genome shotgun (WGS) entry which is preliminary data.</text>
</comment>
<reference evidence="1" key="1">
    <citation type="journal article" date="2021" name="PeerJ">
        <title>Extensive microbial diversity within the chicken gut microbiome revealed by metagenomics and culture.</title>
        <authorList>
            <person name="Gilroy R."/>
            <person name="Ravi A."/>
            <person name="Getino M."/>
            <person name="Pursley I."/>
            <person name="Horton D.L."/>
            <person name="Alikhan N.F."/>
            <person name="Baker D."/>
            <person name="Gharbi K."/>
            <person name="Hall N."/>
            <person name="Watson M."/>
            <person name="Adriaenssens E.M."/>
            <person name="Foster-Nyarko E."/>
            <person name="Jarju S."/>
            <person name="Secka A."/>
            <person name="Antonio M."/>
            <person name="Oren A."/>
            <person name="Chaudhuri R.R."/>
            <person name="La Ragione R."/>
            <person name="Hildebrand F."/>
            <person name="Pallen M.J."/>
        </authorList>
    </citation>
    <scope>NUCLEOTIDE SEQUENCE</scope>
    <source>
        <strain evidence="1">3436</strain>
    </source>
</reference>
<reference evidence="1" key="2">
    <citation type="submission" date="2021-04" db="EMBL/GenBank/DDBJ databases">
        <authorList>
            <person name="Gilroy R."/>
        </authorList>
    </citation>
    <scope>NUCLEOTIDE SEQUENCE</scope>
    <source>
        <strain evidence="1">3436</strain>
    </source>
</reference>
<proteinExistence type="predicted"/>
<name>A0A9D2F4J5_9FIRM</name>
<dbReference type="Proteomes" id="UP000824031">
    <property type="component" value="Unassembled WGS sequence"/>
</dbReference>
<feature type="non-terminal residue" evidence="1">
    <location>
        <position position="1"/>
    </location>
</feature>
<dbReference type="EMBL" id="DXBO01000136">
    <property type="protein sequence ID" value="HIZ48947.1"/>
    <property type="molecule type" value="Genomic_DNA"/>
</dbReference>
<dbReference type="AlphaFoldDB" id="A0A9D2F4J5"/>
<sequence>ICGLLDRNHSYKLLWLQDEICYLHTFDASMTDVDAHPHMGPAALVLTSTSSLSELPFYLQKNTTYYTETEDYIIYLLDSGSLPDGVVGLPYTGTGLDYPNSVGYTYRGTVDENRTLNTDGYDGIVMQSPDLKFACTTDIFLSYAALTNDPDTMGIVVLSQNGTVLETQSLSASASQVVFHDVAPGDGYQLSVELYAGACASLQNIVFTSTGS</sequence>